<dbReference type="EMBL" id="FOJX01000002">
    <property type="protein sequence ID" value="SFA86456.1"/>
    <property type="molecule type" value="Genomic_DNA"/>
</dbReference>
<dbReference type="RefSeq" id="WP_074813751.1">
    <property type="nucleotide sequence ID" value="NZ_FOJX01000002.1"/>
</dbReference>
<keyword evidence="2" id="KW-0547">Nucleotide-binding</keyword>
<proteinExistence type="predicted"/>
<dbReference type="InterPro" id="IPR017871">
    <property type="entry name" value="ABC_transporter-like_CS"/>
</dbReference>
<dbReference type="PANTHER" id="PTHR42781">
    <property type="entry name" value="SPERMIDINE/PUTRESCINE IMPORT ATP-BINDING PROTEIN POTA"/>
    <property type="match status" value="1"/>
</dbReference>
<evidence type="ECO:0000256" key="3">
    <source>
        <dbReference type="ARBA" id="ARBA00022840"/>
    </source>
</evidence>
<evidence type="ECO:0000259" key="4">
    <source>
        <dbReference type="PROSITE" id="PS50893"/>
    </source>
</evidence>
<dbReference type="InterPro" id="IPR027417">
    <property type="entry name" value="P-loop_NTPase"/>
</dbReference>
<dbReference type="Proteomes" id="UP000183843">
    <property type="component" value="Unassembled WGS sequence"/>
</dbReference>
<feature type="domain" description="ABC transporter" evidence="4">
    <location>
        <begin position="6"/>
        <end position="227"/>
    </location>
</feature>
<dbReference type="GO" id="GO:0005524">
    <property type="term" value="F:ATP binding"/>
    <property type="evidence" value="ECO:0007669"/>
    <property type="project" value="UniProtKB-KW"/>
</dbReference>
<dbReference type="GO" id="GO:0016887">
    <property type="term" value="F:ATP hydrolysis activity"/>
    <property type="evidence" value="ECO:0007669"/>
    <property type="project" value="InterPro"/>
</dbReference>
<dbReference type="InterPro" id="IPR050093">
    <property type="entry name" value="ABC_SmlMolc_Importer"/>
</dbReference>
<organism evidence="5 6">
    <name type="scientific">Selenomonas ruminantium</name>
    <dbReference type="NCBI Taxonomy" id="971"/>
    <lineage>
        <taxon>Bacteria</taxon>
        <taxon>Bacillati</taxon>
        <taxon>Bacillota</taxon>
        <taxon>Negativicutes</taxon>
        <taxon>Selenomonadales</taxon>
        <taxon>Selenomonadaceae</taxon>
        <taxon>Selenomonas</taxon>
    </lineage>
</organism>
<accession>A0A1I0WEU6</accession>
<evidence type="ECO:0000256" key="1">
    <source>
        <dbReference type="ARBA" id="ARBA00022448"/>
    </source>
</evidence>
<keyword evidence="3 5" id="KW-0067">ATP-binding</keyword>
<evidence type="ECO:0000313" key="5">
    <source>
        <dbReference type="EMBL" id="SFA86456.1"/>
    </source>
</evidence>
<dbReference type="PANTHER" id="PTHR42781:SF4">
    <property type="entry name" value="SPERMIDINE_PUTRESCINE IMPORT ATP-BINDING PROTEIN POTA"/>
    <property type="match status" value="1"/>
</dbReference>
<dbReference type="SUPFAM" id="SSF52540">
    <property type="entry name" value="P-loop containing nucleoside triphosphate hydrolases"/>
    <property type="match status" value="1"/>
</dbReference>
<dbReference type="CDD" id="cd03293">
    <property type="entry name" value="ABC_NrtD_SsuB_transporters"/>
    <property type="match status" value="1"/>
</dbReference>
<name>A0A1I0WEU6_SELRU</name>
<dbReference type="PROSITE" id="PS50893">
    <property type="entry name" value="ABC_TRANSPORTER_2"/>
    <property type="match status" value="1"/>
</dbReference>
<sequence length="249" mass="27946">MSGYRIELKHVNKFFGDTQVLRDINLEIEPGEFVALVGKSGCGKSTLLRLISVLDRQSGGTIRIQDSLTDKIDANVRFLFQDARLLPWKNVWQNVILGSPERSREKAYQALKEVGLSGKEEAWPSDLSGGQRQRVALARALVGTPKVLLLDEPLSALDALTRLNMQQLIEKLWKRLGLTIILVTHDVSEAVNLADRVILLDDGRITLDKNIELARPRVHSTDTAYYEHLILSHIMGVGQENELAEEYVI</sequence>
<protein>
    <submittedName>
        <fullName evidence="5">Sulfonate transport system ATP-binding protein</fullName>
    </submittedName>
</protein>
<dbReference type="InterPro" id="IPR003593">
    <property type="entry name" value="AAA+_ATPase"/>
</dbReference>
<keyword evidence="1" id="KW-0813">Transport</keyword>
<dbReference type="InterPro" id="IPR003439">
    <property type="entry name" value="ABC_transporter-like_ATP-bd"/>
</dbReference>
<gene>
    <name evidence="5" type="ORF">SAMN05216587_102441</name>
</gene>
<reference evidence="5 6" key="1">
    <citation type="submission" date="2016-10" db="EMBL/GenBank/DDBJ databases">
        <authorList>
            <person name="de Groot N.N."/>
        </authorList>
    </citation>
    <scope>NUCLEOTIDE SEQUENCE [LARGE SCALE GENOMIC DNA]</scope>
    <source>
        <strain evidence="5 6">L14</strain>
    </source>
</reference>
<dbReference type="SMART" id="SM00382">
    <property type="entry name" value="AAA"/>
    <property type="match status" value="1"/>
</dbReference>
<dbReference type="Pfam" id="PF00005">
    <property type="entry name" value="ABC_tran"/>
    <property type="match status" value="1"/>
</dbReference>
<dbReference type="AlphaFoldDB" id="A0A1I0WEU6"/>
<dbReference type="Gene3D" id="3.40.50.300">
    <property type="entry name" value="P-loop containing nucleotide triphosphate hydrolases"/>
    <property type="match status" value="1"/>
</dbReference>
<evidence type="ECO:0000256" key="2">
    <source>
        <dbReference type="ARBA" id="ARBA00022741"/>
    </source>
</evidence>
<dbReference type="PROSITE" id="PS00211">
    <property type="entry name" value="ABC_TRANSPORTER_1"/>
    <property type="match status" value="1"/>
</dbReference>
<evidence type="ECO:0000313" key="6">
    <source>
        <dbReference type="Proteomes" id="UP000183843"/>
    </source>
</evidence>